<dbReference type="Pfam" id="PF00145">
    <property type="entry name" value="DNA_methylase"/>
    <property type="match status" value="1"/>
</dbReference>
<feature type="region of interest" description="Disordered" evidence="8">
    <location>
        <begin position="135"/>
        <end position="358"/>
    </location>
</feature>
<name>A0AAD9L821_PAPLA</name>
<dbReference type="PANTHER" id="PTHR45626">
    <property type="entry name" value="TRANSCRIPTION TERMINATION FACTOR 2-RELATED"/>
    <property type="match status" value="1"/>
</dbReference>
<evidence type="ECO:0000259" key="10">
    <source>
        <dbReference type="PROSITE" id="PS51194"/>
    </source>
</evidence>
<feature type="region of interest" description="Disordered" evidence="8">
    <location>
        <begin position="1712"/>
        <end position="1786"/>
    </location>
</feature>
<keyword evidence="12" id="KW-1185">Reference proteome</keyword>
<dbReference type="Gene3D" id="2.40.50.40">
    <property type="match status" value="1"/>
</dbReference>
<feature type="compositionally biased region" description="Basic and acidic residues" evidence="8">
    <location>
        <begin position="266"/>
        <end position="279"/>
    </location>
</feature>
<accession>A0AAD9L821</accession>
<dbReference type="InterPro" id="IPR014001">
    <property type="entry name" value="Helicase_ATP-bd"/>
</dbReference>
<dbReference type="GO" id="GO:0006281">
    <property type="term" value="P:DNA repair"/>
    <property type="evidence" value="ECO:0007669"/>
    <property type="project" value="TreeGrafter"/>
</dbReference>
<dbReference type="InterPro" id="IPR029063">
    <property type="entry name" value="SAM-dependent_MTases_sf"/>
</dbReference>
<evidence type="ECO:0000256" key="7">
    <source>
        <dbReference type="ARBA" id="ARBA00023242"/>
    </source>
</evidence>
<dbReference type="Pfam" id="PF00176">
    <property type="entry name" value="SNF2-rel_dom"/>
    <property type="match status" value="1"/>
</dbReference>
<dbReference type="InterPro" id="IPR000953">
    <property type="entry name" value="Chromo/chromo_shadow_dom"/>
</dbReference>
<dbReference type="SMART" id="SM00298">
    <property type="entry name" value="CHROMO"/>
    <property type="match status" value="1"/>
</dbReference>
<dbReference type="InterPro" id="IPR016197">
    <property type="entry name" value="Chromo-like_dom_sf"/>
</dbReference>
<keyword evidence="4" id="KW-0547">Nucleotide-binding</keyword>
<dbReference type="InterPro" id="IPR049730">
    <property type="entry name" value="SNF2/RAD54-like_C"/>
</dbReference>
<dbReference type="InterPro" id="IPR001650">
    <property type="entry name" value="Helicase_C-like"/>
</dbReference>
<evidence type="ECO:0000313" key="12">
    <source>
        <dbReference type="Proteomes" id="UP001182556"/>
    </source>
</evidence>
<feature type="compositionally biased region" description="Pro residues" evidence="8">
    <location>
        <begin position="1"/>
        <end position="10"/>
    </location>
</feature>
<dbReference type="Pfam" id="PF00385">
    <property type="entry name" value="Chromo"/>
    <property type="match status" value="1"/>
</dbReference>
<dbReference type="InterPro" id="IPR050628">
    <property type="entry name" value="SNF2_RAD54_helicase_TF"/>
</dbReference>
<dbReference type="GO" id="GO:0016787">
    <property type="term" value="F:hydrolase activity"/>
    <property type="evidence" value="ECO:0007669"/>
    <property type="project" value="UniProtKB-KW"/>
</dbReference>
<keyword evidence="5" id="KW-0378">Hydrolase</keyword>
<feature type="compositionally biased region" description="Basic and acidic residues" evidence="8">
    <location>
        <begin position="248"/>
        <end position="258"/>
    </location>
</feature>
<comment type="caution">
    <text evidence="11">The sequence shown here is derived from an EMBL/GenBank/DDBJ whole genome shotgun (WGS) entry which is preliminary data.</text>
</comment>
<dbReference type="Gene3D" id="3.40.50.150">
    <property type="entry name" value="Vaccinia Virus protein VP39"/>
    <property type="match status" value="1"/>
</dbReference>
<feature type="compositionally biased region" description="Acidic residues" evidence="8">
    <location>
        <begin position="76"/>
        <end position="88"/>
    </location>
</feature>
<dbReference type="EMBL" id="JAODAN010000002">
    <property type="protein sequence ID" value="KAK1926062.1"/>
    <property type="molecule type" value="Genomic_DNA"/>
</dbReference>
<dbReference type="InterPro" id="IPR023780">
    <property type="entry name" value="Chromo_domain"/>
</dbReference>
<keyword evidence="7" id="KW-0539">Nucleus</keyword>
<evidence type="ECO:0000256" key="4">
    <source>
        <dbReference type="ARBA" id="ARBA00022741"/>
    </source>
</evidence>
<feature type="compositionally biased region" description="Acidic residues" evidence="8">
    <location>
        <begin position="1767"/>
        <end position="1780"/>
    </location>
</feature>
<dbReference type="Proteomes" id="UP001182556">
    <property type="component" value="Unassembled WGS sequence"/>
</dbReference>
<gene>
    <name evidence="11" type="ORF">DB88DRAFT_460532</name>
</gene>
<feature type="domain" description="Helicase C-terminal" evidence="10">
    <location>
        <begin position="2253"/>
        <end position="2419"/>
    </location>
</feature>
<dbReference type="CDD" id="cd18793">
    <property type="entry name" value="SF2_C_SNF"/>
    <property type="match status" value="1"/>
</dbReference>
<evidence type="ECO:0000313" key="11">
    <source>
        <dbReference type="EMBL" id="KAK1926062.1"/>
    </source>
</evidence>
<evidence type="ECO:0000256" key="6">
    <source>
        <dbReference type="ARBA" id="ARBA00022840"/>
    </source>
</evidence>
<sequence>MSASPSPRPSYPRRSASRNACYIDLSRDSDSDVDMASDDIVVRSGSSSQDAKRKRVELSESEQDDRLQSDSRSDGEAEEADSEGLGEEEYEIERIIKARWRKTRGKRVFEFLIHWKGYDDSEDSWTLANQFDDDDPPVLDFYARHPDAPRKNDPAAAARKTLSKPREKRPIRVLSETEDDEPVLVETSTDAMNLDKTSIDHDEDEETPARSRLPLVSQRVSRSAKSSPVKQTPAVVNGRGSLLSYFSFDKKKGKENEARPASSPLKQREEQDRASRPREAITGPWSVSKIKEKLAEGKKEASNKKSARKEESDDSEFVLEDEEMAGSEEDDEEFKGFETESEEPGQSTDGIESVDEDDVMAEKPKIGVKAKPYVKRPAPNLSDYRSGVKPLGQKTDVKQAIRNMSEDLPPMHDIETMFDHLVSRLPDINKLVEQLNGRKLRVATMCSGTESPLLALNMIAKAIKAQHGLTLAFDHVFSCEIEPFKQAYIERNFAPPILFRDVTELGRKKAHTAYGSLVPVPGNVDLLIAGTSCVDYSNLNNQQQEIDANGESGRTFRGMLQWVKKHQPPIVILENVCNAPWDKVVEYFAEIDYDAQHCRLDTKEFYIPHTRTRVYLFATPRNTSSKNHLAHRWEKVVKEMRRPWSSPFEAFLLHTDDPHIHRARLDLASAKEQRDGNQRKPTDWNRCESRHQRARQEEQLGFLRPLTSWQEAGVCKGLDWTWNDWLLAQTERVLDLLEISTLRMAKDGIDSGFKACIWNVSQNVDRQTGSGRTALAPCLTPNMIPWVTNRGGPVTGREALALQGIPVRELLLTSESEDQLADLAGNAMTTTVVGASMLAALRVALDKLKPGENAEEDAAKIEEQVAADDDDIASRIIGEDALETHELDLAKVATADLSEILNLAERSSRHCQCEGQSGTASPIEVCTACGYRACKSCGGRPDHHYEPCKNVRVEPTDFEKRFKELLPMRVKIAGLSVSALAKLRSDAGNAGKGIVDEKDWKLWSEAVLDGVSDAEFRFRYLKRGYTWIAVYEAPSATLDLFLASQTPEWRLTIKAPVNEPVNSRLRSLLLHPVARLRFDVSGQDVLCGPWELCVPSRQSVQITITGTGELVPSWHASLGLQGTFGETKRWSQITISVPEGASKALDRDLSGAYDLLPKCGQAMNSLHKRVTKADEASLPTLYFFLDPTRCGEADDDSYVFSTSTERLDYGTKRAVIATLHSKWRESAKAEEKVRLDIRGGWVKCEAAHLTAVGGSDIAVVSASSAQDIQRDSATYAVPRNARDVSAKLTTDGCSHATALLSCTVPLSASHSEAMWREKAWGEIDLLHQGNTTFANLAWITERLPLLDGLADWTELAETEGGVEKACERCAPRAPKIHWIKRKGKLNKAGHKTKSTIVAFEDKLEAGRYEHALKNRPQPFVVQLRLDDGSGKFRIGLNIVSLAHRALSRLPVNTSKGHIKLSWRLSPGQVADVPRPPRVFVLPSNKRDPSHDQPEGFLLDLRKEQLRSLWWMLEQERATGKTHTFVEEEISEAALPALGWRAEGKAERPVMVRGGVIADQVGYGKTIISLALIAESRGTPAPSPAPPGLIDLKATLIVVPGHLSKQWPSEIKRFTGKMFKLITIQNHGDLKSYSIAELAKADIIVMASEVLEHDSYWSRFEYLSSQPEDWLNDKQGGRFFSDRLDTAMASLATQVELLQTGGADAVRQNMQKMQKSMKEEAEGKREAHRAAEFGKRMKGQAYRDKWDAAEPARKKSKKNDGSTTDRWEAEDDSDDNEEEVEAVPVPSFHKLEKGKDSYKSEAVEKDYKLLHYPLPHMFRFRRVIADEFTYLEKKTLASILRLQSSYKWVLSGTPPVGDFASIRSIAAFMGIHLGVEDDGEGTPQSQKARAKEQTAAERFHAFREVHSAAWHHRRDDLAQSFLDVFVRQNIAEIDDIPTVEHVHEIRLPAAERAVYLELEHHLQALEMQARKETKLKDVTQGDRNARLEQALADSKTAEEALLKRCCHFTLDLNDKKRDAKSAQEACEHIAGARSAQLRGCENDLYASINIAVGLNAYIRRKGGFGRNDDNDRHHFREWVDHSFDLTKHQGDLEAAQRLIKVLERCGFEGKTIPAEPVDGKTPKIEKGGKVEDVKWQLREQTHLLRKLAKELVARVRSLRFFEVVRKIQRGGSESTETLEASECSHRPSTHPDVEMAVLSCCGHVACFECMTRSANNQVCVATGKCHAAVRHTNVVKVKSLGVEGELSSGRYGAKLQKLVELIHSIPSSQRILVFLQWEDLAGKVSESLTAGNIPHLTLSGAVKHRANTLDKFQSEETDARVLLLKMNDASAAGSNLTTANHAIFLGPLFTNTLYNYRATETQAIGRIRRYGQDKKVHVHRLLAADTIDMGIFNTRRGEERVKPDYVEIPQEVYLGKKVKKRTVVDVEV</sequence>
<dbReference type="PANTHER" id="PTHR45626:SF26">
    <property type="entry name" value="FAMILY HELICASE, PUTATIVE (AFU_ORTHOLOGUE AFUA_2G09120)-RELATED"/>
    <property type="match status" value="1"/>
</dbReference>
<feature type="region of interest" description="Disordered" evidence="8">
    <location>
        <begin position="668"/>
        <end position="689"/>
    </location>
</feature>
<dbReference type="GO" id="GO:0006338">
    <property type="term" value="P:chromatin remodeling"/>
    <property type="evidence" value="ECO:0007669"/>
    <property type="project" value="UniProtKB-ARBA"/>
</dbReference>
<evidence type="ECO:0000256" key="5">
    <source>
        <dbReference type="ARBA" id="ARBA00022801"/>
    </source>
</evidence>
<dbReference type="PROSITE" id="PS51194">
    <property type="entry name" value="HELICASE_CTER"/>
    <property type="match status" value="1"/>
</dbReference>
<dbReference type="InterPro" id="IPR001525">
    <property type="entry name" value="C5_MeTfrase"/>
</dbReference>
<dbReference type="PROSITE" id="PS50013">
    <property type="entry name" value="CHROMO_2"/>
    <property type="match status" value="1"/>
</dbReference>
<dbReference type="SUPFAM" id="SSF53335">
    <property type="entry name" value="S-adenosyl-L-methionine-dependent methyltransferases"/>
    <property type="match status" value="1"/>
</dbReference>
<protein>
    <recommendedName>
        <fullName evidence="13">DNA repair protein Rad8</fullName>
    </recommendedName>
</protein>
<dbReference type="InterPro" id="IPR000330">
    <property type="entry name" value="SNF2_N"/>
</dbReference>
<dbReference type="SUPFAM" id="SSF54160">
    <property type="entry name" value="Chromo domain-like"/>
    <property type="match status" value="1"/>
</dbReference>
<evidence type="ECO:0000259" key="9">
    <source>
        <dbReference type="PROSITE" id="PS50013"/>
    </source>
</evidence>
<dbReference type="Gene3D" id="3.40.50.10810">
    <property type="entry name" value="Tandem AAA-ATPase domain"/>
    <property type="match status" value="1"/>
</dbReference>
<dbReference type="InterPro" id="IPR027417">
    <property type="entry name" value="P-loop_NTPase"/>
</dbReference>
<evidence type="ECO:0008006" key="13">
    <source>
        <dbReference type="Google" id="ProtNLM"/>
    </source>
</evidence>
<keyword evidence="1" id="KW-0489">Methyltransferase</keyword>
<keyword evidence="2" id="KW-0808">Transferase</keyword>
<evidence type="ECO:0000256" key="8">
    <source>
        <dbReference type="SAM" id="MobiDB-lite"/>
    </source>
</evidence>
<dbReference type="SUPFAM" id="SSF52540">
    <property type="entry name" value="P-loop containing nucleoside triphosphate hydrolases"/>
    <property type="match status" value="2"/>
</dbReference>
<feature type="region of interest" description="Disordered" evidence="8">
    <location>
        <begin position="25"/>
        <end position="88"/>
    </location>
</feature>
<feature type="compositionally biased region" description="Acidic residues" evidence="8">
    <location>
        <begin position="312"/>
        <end position="343"/>
    </location>
</feature>
<feature type="compositionally biased region" description="Basic and acidic residues" evidence="8">
    <location>
        <begin position="289"/>
        <end position="311"/>
    </location>
</feature>
<dbReference type="SMART" id="SM00487">
    <property type="entry name" value="DEXDc"/>
    <property type="match status" value="1"/>
</dbReference>
<dbReference type="GO" id="GO:0032259">
    <property type="term" value="P:methylation"/>
    <property type="evidence" value="ECO:0007669"/>
    <property type="project" value="UniProtKB-KW"/>
</dbReference>
<evidence type="ECO:0000256" key="3">
    <source>
        <dbReference type="ARBA" id="ARBA00022737"/>
    </source>
</evidence>
<dbReference type="GO" id="GO:0008168">
    <property type="term" value="F:methyltransferase activity"/>
    <property type="evidence" value="ECO:0007669"/>
    <property type="project" value="UniProtKB-KW"/>
</dbReference>
<evidence type="ECO:0000256" key="2">
    <source>
        <dbReference type="ARBA" id="ARBA00022679"/>
    </source>
</evidence>
<feature type="domain" description="Chromo" evidence="9">
    <location>
        <begin position="90"/>
        <end position="153"/>
    </location>
</feature>
<feature type="region of interest" description="Disordered" evidence="8">
    <location>
        <begin position="1"/>
        <end position="20"/>
    </location>
</feature>
<reference evidence="11" key="1">
    <citation type="submission" date="2023-02" db="EMBL/GenBank/DDBJ databases">
        <title>Identification and recombinant expression of a fungal hydrolase from Papiliotrema laurentii that hydrolyzes apple cutin and clears colloidal polyester polyurethane.</title>
        <authorList>
            <consortium name="DOE Joint Genome Institute"/>
            <person name="Roman V.A."/>
            <person name="Bojanowski C."/>
            <person name="Crable B.R."/>
            <person name="Wagner D.N."/>
            <person name="Hung C.S."/>
            <person name="Nadeau L.J."/>
            <person name="Schratz L."/>
            <person name="Haridas S."/>
            <person name="Pangilinan J."/>
            <person name="Lipzen A."/>
            <person name="Na H."/>
            <person name="Yan M."/>
            <person name="Ng V."/>
            <person name="Grigoriev I.V."/>
            <person name="Spatafora J.W."/>
            <person name="Barlow D."/>
            <person name="Biffinger J."/>
            <person name="Kelley-Loughnane N."/>
            <person name="Varaljay V.A."/>
            <person name="Crookes-Goodson W.J."/>
        </authorList>
    </citation>
    <scope>NUCLEOTIDE SEQUENCE</scope>
    <source>
        <strain evidence="11">5307AH</strain>
    </source>
</reference>
<evidence type="ECO:0000256" key="1">
    <source>
        <dbReference type="ARBA" id="ARBA00022603"/>
    </source>
</evidence>
<dbReference type="Gene3D" id="3.40.50.300">
    <property type="entry name" value="P-loop containing nucleotide triphosphate hydrolases"/>
    <property type="match status" value="1"/>
</dbReference>
<dbReference type="GO" id="GO:0005634">
    <property type="term" value="C:nucleus"/>
    <property type="evidence" value="ECO:0007669"/>
    <property type="project" value="TreeGrafter"/>
</dbReference>
<dbReference type="GO" id="GO:0005524">
    <property type="term" value="F:ATP binding"/>
    <property type="evidence" value="ECO:0007669"/>
    <property type="project" value="UniProtKB-KW"/>
</dbReference>
<organism evidence="11 12">
    <name type="scientific">Papiliotrema laurentii</name>
    <name type="common">Cryptococcus laurentii</name>
    <dbReference type="NCBI Taxonomy" id="5418"/>
    <lineage>
        <taxon>Eukaryota</taxon>
        <taxon>Fungi</taxon>
        <taxon>Dikarya</taxon>
        <taxon>Basidiomycota</taxon>
        <taxon>Agaricomycotina</taxon>
        <taxon>Tremellomycetes</taxon>
        <taxon>Tremellales</taxon>
        <taxon>Rhynchogastremaceae</taxon>
        <taxon>Papiliotrema</taxon>
    </lineage>
</organism>
<dbReference type="InterPro" id="IPR038718">
    <property type="entry name" value="SNF2-like_sf"/>
</dbReference>
<proteinExistence type="predicted"/>
<feature type="compositionally biased region" description="Basic and acidic residues" evidence="8">
    <location>
        <begin position="64"/>
        <end position="75"/>
    </location>
</feature>
<feature type="compositionally biased region" description="Polar residues" evidence="8">
    <location>
        <begin position="218"/>
        <end position="230"/>
    </location>
</feature>
<keyword evidence="6" id="KW-0067">ATP-binding</keyword>
<keyword evidence="3" id="KW-0677">Repeat</keyword>
<feature type="compositionally biased region" description="Basic and acidic residues" evidence="8">
    <location>
        <begin position="142"/>
        <end position="153"/>
    </location>
</feature>
<dbReference type="GO" id="GO:0008094">
    <property type="term" value="F:ATP-dependent activity, acting on DNA"/>
    <property type="evidence" value="ECO:0007669"/>
    <property type="project" value="UniProtKB-ARBA"/>
</dbReference>
<feature type="compositionally biased region" description="Basic and acidic residues" evidence="8">
    <location>
        <begin position="1715"/>
        <end position="1766"/>
    </location>
</feature>